<dbReference type="InterPro" id="IPR015273">
    <property type="entry name" value="Cys-tRNA-synt_Ia_DALR"/>
</dbReference>
<keyword evidence="4 12" id="KW-0963">Cytoplasm</keyword>
<evidence type="ECO:0000256" key="11">
    <source>
        <dbReference type="ARBA" id="ARBA00023146"/>
    </source>
</evidence>
<dbReference type="InterPro" id="IPR056411">
    <property type="entry name" value="CysS_C"/>
</dbReference>
<feature type="binding site" evidence="12">
    <location>
        <position position="285"/>
    </location>
    <ligand>
        <name>ATP</name>
        <dbReference type="ChEBI" id="CHEBI:30616"/>
    </ligand>
</feature>
<dbReference type="PANTHER" id="PTHR10890:SF3">
    <property type="entry name" value="CYSTEINE--TRNA LIGASE, CYTOPLASMIC"/>
    <property type="match status" value="1"/>
</dbReference>
<dbReference type="Pfam" id="PF09190">
    <property type="entry name" value="DALR_2"/>
    <property type="match status" value="1"/>
</dbReference>
<feature type="binding site" evidence="12">
    <location>
        <position position="238"/>
    </location>
    <ligand>
        <name>Zn(2+)</name>
        <dbReference type="ChEBI" id="CHEBI:29105"/>
    </ligand>
</feature>
<feature type="binding site" evidence="12">
    <location>
        <position position="234"/>
    </location>
    <ligand>
        <name>Zn(2+)</name>
        <dbReference type="ChEBI" id="CHEBI:29105"/>
    </ligand>
</feature>
<accession>A0ABV1JLQ0</accession>
<dbReference type="InterPro" id="IPR024909">
    <property type="entry name" value="Cys-tRNA/MSH_ligase"/>
</dbReference>
<dbReference type="RefSeq" id="WP_349273320.1">
    <property type="nucleotide sequence ID" value="NZ_JBECZB010000012.1"/>
</dbReference>
<comment type="subcellular location">
    <subcellularLocation>
        <location evidence="1 12">Cytoplasm</location>
    </subcellularLocation>
</comment>
<dbReference type="SUPFAM" id="SSF47323">
    <property type="entry name" value="Anticodon-binding domain of a subclass of class I aminoacyl-tRNA synthetases"/>
    <property type="match status" value="1"/>
</dbReference>
<dbReference type="InterPro" id="IPR009080">
    <property type="entry name" value="tRNAsynth_Ia_anticodon-bd"/>
</dbReference>
<dbReference type="CDD" id="cd07963">
    <property type="entry name" value="Anticodon_Ia_Cys"/>
    <property type="match status" value="1"/>
</dbReference>
<dbReference type="SMART" id="SM00840">
    <property type="entry name" value="DALR_2"/>
    <property type="match status" value="1"/>
</dbReference>
<keyword evidence="11 12" id="KW-0030">Aminoacyl-tRNA synthetase</keyword>
<dbReference type="PRINTS" id="PR00983">
    <property type="entry name" value="TRNASYNTHCYS"/>
</dbReference>
<dbReference type="InterPro" id="IPR015803">
    <property type="entry name" value="Cys-tRNA-ligase"/>
</dbReference>
<dbReference type="Gene3D" id="1.20.120.1910">
    <property type="entry name" value="Cysteine-tRNA ligase, C-terminal anti-codon recognition domain"/>
    <property type="match status" value="1"/>
</dbReference>
<keyword evidence="6 12" id="KW-0479">Metal-binding</keyword>
<organism evidence="14 15">
    <name type="scientific">Neisseria polysaccharea</name>
    <dbReference type="NCBI Taxonomy" id="489"/>
    <lineage>
        <taxon>Bacteria</taxon>
        <taxon>Pseudomonadati</taxon>
        <taxon>Pseudomonadota</taxon>
        <taxon>Betaproteobacteria</taxon>
        <taxon>Neisseriales</taxon>
        <taxon>Neisseriaceae</taxon>
        <taxon>Neisseria</taxon>
    </lineage>
</organism>
<dbReference type="EMBL" id="JBECZB010000012">
    <property type="protein sequence ID" value="MEQ3511406.1"/>
    <property type="molecule type" value="Genomic_DNA"/>
</dbReference>
<feature type="binding site" evidence="12">
    <location>
        <position position="209"/>
    </location>
    <ligand>
        <name>Zn(2+)</name>
        <dbReference type="ChEBI" id="CHEBI:29105"/>
    </ligand>
</feature>
<keyword evidence="9 12" id="KW-0067">ATP-binding</keyword>
<evidence type="ECO:0000256" key="3">
    <source>
        <dbReference type="ARBA" id="ARBA00011245"/>
    </source>
</evidence>
<evidence type="ECO:0000256" key="9">
    <source>
        <dbReference type="ARBA" id="ARBA00022840"/>
    </source>
</evidence>
<comment type="similarity">
    <text evidence="2 12">Belongs to the class-I aminoacyl-tRNA synthetase family.</text>
</comment>
<dbReference type="PANTHER" id="PTHR10890">
    <property type="entry name" value="CYSTEINYL-TRNA SYNTHETASE"/>
    <property type="match status" value="1"/>
</dbReference>
<dbReference type="Proteomes" id="UP001447151">
    <property type="component" value="Unassembled WGS sequence"/>
</dbReference>
<evidence type="ECO:0000256" key="2">
    <source>
        <dbReference type="ARBA" id="ARBA00005594"/>
    </source>
</evidence>
<evidence type="ECO:0000256" key="12">
    <source>
        <dbReference type="HAMAP-Rule" id="MF_00041"/>
    </source>
</evidence>
<feature type="binding site" evidence="12">
    <location>
        <position position="28"/>
    </location>
    <ligand>
        <name>Zn(2+)</name>
        <dbReference type="ChEBI" id="CHEBI:29105"/>
    </ligand>
</feature>
<name>A0ABV1JLQ0_NEIPO</name>
<keyword evidence="7 12" id="KW-0547">Nucleotide-binding</keyword>
<dbReference type="InterPro" id="IPR032678">
    <property type="entry name" value="tRNA-synt_1_cat_dom"/>
</dbReference>
<gene>
    <name evidence="12 14" type="primary">cysS</name>
    <name evidence="14" type="ORF">ABM124_08890</name>
</gene>
<feature type="short sequence motif" description="'HIGH' region" evidence="12">
    <location>
        <begin position="30"/>
        <end position="40"/>
    </location>
</feature>
<evidence type="ECO:0000256" key="10">
    <source>
        <dbReference type="ARBA" id="ARBA00022917"/>
    </source>
</evidence>
<dbReference type="NCBIfam" id="TIGR00435">
    <property type="entry name" value="cysS"/>
    <property type="match status" value="1"/>
</dbReference>
<keyword evidence="5 12" id="KW-0436">Ligase</keyword>
<evidence type="ECO:0000256" key="7">
    <source>
        <dbReference type="ARBA" id="ARBA00022741"/>
    </source>
</evidence>
<dbReference type="HAMAP" id="MF_00041">
    <property type="entry name" value="Cys_tRNA_synth"/>
    <property type="match status" value="1"/>
</dbReference>
<evidence type="ECO:0000256" key="4">
    <source>
        <dbReference type="ARBA" id="ARBA00022490"/>
    </source>
</evidence>
<evidence type="ECO:0000256" key="1">
    <source>
        <dbReference type="ARBA" id="ARBA00004496"/>
    </source>
</evidence>
<evidence type="ECO:0000256" key="5">
    <source>
        <dbReference type="ARBA" id="ARBA00022598"/>
    </source>
</evidence>
<dbReference type="Pfam" id="PF23493">
    <property type="entry name" value="CysS_C"/>
    <property type="match status" value="1"/>
</dbReference>
<comment type="caution">
    <text evidence="14">The sequence shown here is derived from an EMBL/GenBank/DDBJ whole genome shotgun (WGS) entry which is preliminary data.</text>
</comment>
<dbReference type="Gene3D" id="3.40.50.620">
    <property type="entry name" value="HUPs"/>
    <property type="match status" value="1"/>
</dbReference>
<feature type="short sequence motif" description="'KMSKS' region" evidence="12">
    <location>
        <begin position="282"/>
        <end position="286"/>
    </location>
</feature>
<dbReference type="Pfam" id="PF01406">
    <property type="entry name" value="tRNA-synt_1e"/>
    <property type="match status" value="1"/>
</dbReference>
<reference evidence="14 15" key="1">
    <citation type="submission" date="2024-05" db="EMBL/GenBank/DDBJ databases">
        <authorList>
            <person name="Matzinger S.R."/>
            <person name="Bankers L."/>
            <person name="Rossheim A."/>
            <person name="Hetherington-Rauth M.C."/>
            <person name="Smith A."/>
            <person name="Baird S."/>
            <person name="Polanco D."/>
        </authorList>
    </citation>
    <scope>NUCLEOTIDE SEQUENCE [LARGE SCALE GENOMIC DNA]</scope>
    <source>
        <strain evidence="14 15">2024CJ-00066</strain>
    </source>
</reference>
<keyword evidence="10 12" id="KW-0648">Protein biosynthesis</keyword>
<dbReference type="GO" id="GO:0004817">
    <property type="term" value="F:cysteine-tRNA ligase activity"/>
    <property type="evidence" value="ECO:0007669"/>
    <property type="project" value="UniProtKB-EC"/>
</dbReference>
<proteinExistence type="inferred from homology"/>
<keyword evidence="15" id="KW-1185">Reference proteome</keyword>
<comment type="catalytic activity">
    <reaction evidence="12">
        <text>tRNA(Cys) + L-cysteine + ATP = L-cysteinyl-tRNA(Cys) + AMP + diphosphate</text>
        <dbReference type="Rhea" id="RHEA:17773"/>
        <dbReference type="Rhea" id="RHEA-COMP:9661"/>
        <dbReference type="Rhea" id="RHEA-COMP:9679"/>
        <dbReference type="ChEBI" id="CHEBI:30616"/>
        <dbReference type="ChEBI" id="CHEBI:33019"/>
        <dbReference type="ChEBI" id="CHEBI:35235"/>
        <dbReference type="ChEBI" id="CHEBI:78442"/>
        <dbReference type="ChEBI" id="CHEBI:78517"/>
        <dbReference type="ChEBI" id="CHEBI:456215"/>
        <dbReference type="EC" id="6.1.1.16"/>
    </reaction>
</comment>
<evidence type="ECO:0000259" key="13">
    <source>
        <dbReference type="SMART" id="SM00840"/>
    </source>
</evidence>
<dbReference type="SUPFAM" id="SSF52374">
    <property type="entry name" value="Nucleotidylyl transferase"/>
    <property type="match status" value="1"/>
</dbReference>
<dbReference type="EC" id="6.1.1.16" evidence="12"/>
<dbReference type="InterPro" id="IPR014729">
    <property type="entry name" value="Rossmann-like_a/b/a_fold"/>
</dbReference>
<sequence length="473" mass="52948">MTTIYNTLTRQKEPFAPIDPENVRMYVCGMTVYDYCHLGHARVMVVFDMIARWLRECGYPLTYVRNITDIDDKIIARAAENGETIGELTARFIQAMHEDADALGVLRPDIEPKATENIPQMIAMIETLIQNGKAYPAANGDIYYAVREFAAYGQLSGKSLDDLRAGERVEVDGFKRDPLDFVLWKAAKVGEPAWESPWGNGRPGWHIECSAMSENLFGDTFDIHGGGADLQFPHHENEIAQSVGVTGHTCGHDHAQTHHGQSIASHVKYWLHNGFIRVDGEKMSKSLGNFFTIREVLKQYDPEVVRFFILRAHYRSPLNYSDAHLDDARGALTRLYTTLKNTPAAAFELSENANDYTRRFYAAMNDDFGTVEAVAVLFELAGEVNKTNDVHLAGCLKALGGIIGLLQRDPIEFLQGGAASDGLSNEEIEDLIAQRKQARADKNWAESDRIRDLLNEHKIILEDNAGGTTWRRG</sequence>
<evidence type="ECO:0000313" key="14">
    <source>
        <dbReference type="EMBL" id="MEQ3511406.1"/>
    </source>
</evidence>
<evidence type="ECO:0000256" key="6">
    <source>
        <dbReference type="ARBA" id="ARBA00022723"/>
    </source>
</evidence>
<evidence type="ECO:0000256" key="8">
    <source>
        <dbReference type="ARBA" id="ARBA00022833"/>
    </source>
</evidence>
<evidence type="ECO:0000313" key="15">
    <source>
        <dbReference type="Proteomes" id="UP001447151"/>
    </source>
</evidence>
<comment type="subunit">
    <text evidence="3 12">Monomer.</text>
</comment>
<keyword evidence="8 12" id="KW-0862">Zinc</keyword>
<protein>
    <recommendedName>
        <fullName evidence="12">Cysteine--tRNA ligase</fullName>
        <ecNumber evidence="12">6.1.1.16</ecNumber>
    </recommendedName>
    <alternativeName>
        <fullName evidence="12">Cysteinyl-tRNA synthetase</fullName>
        <shortName evidence="12">CysRS</shortName>
    </alternativeName>
</protein>
<feature type="domain" description="Cysteinyl-tRNA synthetase class Ia DALR" evidence="13">
    <location>
        <begin position="359"/>
        <end position="414"/>
    </location>
</feature>
<comment type="cofactor">
    <cofactor evidence="12">
        <name>Zn(2+)</name>
        <dbReference type="ChEBI" id="CHEBI:29105"/>
    </cofactor>
    <text evidence="12">Binds 1 zinc ion per subunit.</text>
</comment>
<dbReference type="CDD" id="cd00672">
    <property type="entry name" value="CysRS_core"/>
    <property type="match status" value="1"/>
</dbReference>